<protein>
    <submittedName>
        <fullName evidence="1">Uncharacterized protein</fullName>
    </submittedName>
</protein>
<organism evidence="1 2">
    <name type="scientific">Belliella aquatica</name>
    <dbReference type="NCBI Taxonomy" id="1323734"/>
    <lineage>
        <taxon>Bacteria</taxon>
        <taxon>Pseudomonadati</taxon>
        <taxon>Bacteroidota</taxon>
        <taxon>Cytophagia</taxon>
        <taxon>Cytophagales</taxon>
        <taxon>Cyclobacteriaceae</taxon>
        <taxon>Belliella</taxon>
    </lineage>
</organism>
<evidence type="ECO:0000313" key="1">
    <source>
        <dbReference type="EMBL" id="GGC27041.1"/>
    </source>
</evidence>
<dbReference type="Proteomes" id="UP000635885">
    <property type="component" value="Unassembled WGS sequence"/>
</dbReference>
<accession>A0ABQ1LPX5</accession>
<dbReference type="EMBL" id="BMFD01000001">
    <property type="protein sequence ID" value="GGC27041.1"/>
    <property type="molecule type" value="Genomic_DNA"/>
</dbReference>
<comment type="caution">
    <text evidence="1">The sequence shown here is derived from an EMBL/GenBank/DDBJ whole genome shotgun (WGS) entry which is preliminary data.</text>
</comment>
<keyword evidence="2" id="KW-1185">Reference proteome</keyword>
<gene>
    <name evidence="1" type="ORF">GCM10010993_02650</name>
</gene>
<sequence length="131" mass="14856">MEWTEIKKPYKKNNMNTSILTQKNVCAFLGLIMALTIVFSAGAQENKVLGEQLTSVHANEIRQEAETLSMHIELDLPDLKAEPVITFINKNGEVIAEFYGEKSDLESKFHELFKKCQFLTASGKHEFYLAS</sequence>
<evidence type="ECO:0000313" key="2">
    <source>
        <dbReference type="Proteomes" id="UP000635885"/>
    </source>
</evidence>
<proteinExistence type="predicted"/>
<reference evidence="2" key="1">
    <citation type="journal article" date="2019" name="Int. J. Syst. Evol. Microbiol.">
        <title>The Global Catalogue of Microorganisms (GCM) 10K type strain sequencing project: providing services to taxonomists for standard genome sequencing and annotation.</title>
        <authorList>
            <consortium name="The Broad Institute Genomics Platform"/>
            <consortium name="The Broad Institute Genome Sequencing Center for Infectious Disease"/>
            <person name="Wu L."/>
            <person name="Ma J."/>
        </authorList>
    </citation>
    <scope>NUCLEOTIDE SEQUENCE [LARGE SCALE GENOMIC DNA]</scope>
    <source>
        <strain evidence="2">CGMCC 1.12479</strain>
    </source>
</reference>
<name>A0ABQ1LPX5_9BACT</name>